<name>A0A089LQM7_9BACL</name>
<dbReference type="FunFam" id="1.10.3470.10:FF:000001">
    <property type="entry name" value="Vitamin B12 ABC transporter permease BtuC"/>
    <property type="match status" value="1"/>
</dbReference>
<feature type="transmembrane region" description="Helical" evidence="8">
    <location>
        <begin position="6"/>
        <end position="28"/>
    </location>
</feature>
<feature type="transmembrane region" description="Helical" evidence="8">
    <location>
        <begin position="65"/>
        <end position="82"/>
    </location>
</feature>
<feature type="transmembrane region" description="Helical" evidence="8">
    <location>
        <begin position="317"/>
        <end position="336"/>
    </location>
</feature>
<dbReference type="Proteomes" id="UP000029507">
    <property type="component" value="Chromosome"/>
</dbReference>
<dbReference type="AlphaFoldDB" id="A0A089LQM7"/>
<dbReference type="GO" id="GO:0022857">
    <property type="term" value="F:transmembrane transporter activity"/>
    <property type="evidence" value="ECO:0007669"/>
    <property type="project" value="InterPro"/>
</dbReference>
<evidence type="ECO:0000256" key="4">
    <source>
        <dbReference type="ARBA" id="ARBA00022475"/>
    </source>
</evidence>
<comment type="similarity">
    <text evidence="2">Belongs to the binding-protein-dependent transport system permease family. FecCD subfamily.</text>
</comment>
<dbReference type="CDD" id="cd06550">
    <property type="entry name" value="TM_ABC_iron-siderophores_like"/>
    <property type="match status" value="1"/>
</dbReference>
<evidence type="ECO:0000256" key="3">
    <source>
        <dbReference type="ARBA" id="ARBA00022448"/>
    </source>
</evidence>
<protein>
    <submittedName>
        <fullName evidence="9">Iron ABC transporter permease</fullName>
    </submittedName>
</protein>
<dbReference type="STRING" id="169760.PSTEL_12880"/>
<evidence type="ECO:0000256" key="1">
    <source>
        <dbReference type="ARBA" id="ARBA00004651"/>
    </source>
</evidence>
<keyword evidence="7 8" id="KW-0472">Membrane</keyword>
<comment type="subcellular location">
    <subcellularLocation>
        <location evidence="1">Cell membrane</location>
        <topology evidence="1">Multi-pass membrane protein</topology>
    </subcellularLocation>
</comment>
<dbReference type="GO" id="GO:0033214">
    <property type="term" value="P:siderophore-iron import into cell"/>
    <property type="evidence" value="ECO:0007669"/>
    <property type="project" value="TreeGrafter"/>
</dbReference>
<accession>A0A089LQM7</accession>
<evidence type="ECO:0000256" key="2">
    <source>
        <dbReference type="ARBA" id="ARBA00007935"/>
    </source>
</evidence>
<dbReference type="GO" id="GO:0005886">
    <property type="term" value="C:plasma membrane"/>
    <property type="evidence" value="ECO:0007669"/>
    <property type="project" value="UniProtKB-SubCell"/>
</dbReference>
<proteinExistence type="inferred from homology"/>
<keyword evidence="3" id="KW-0813">Transport</keyword>
<evidence type="ECO:0000313" key="9">
    <source>
        <dbReference type="EMBL" id="AIQ63846.1"/>
    </source>
</evidence>
<feature type="transmembrane region" description="Helical" evidence="8">
    <location>
        <begin position="199"/>
        <end position="219"/>
    </location>
</feature>
<feature type="transmembrane region" description="Helical" evidence="8">
    <location>
        <begin position="158"/>
        <end position="178"/>
    </location>
</feature>
<feature type="transmembrane region" description="Helical" evidence="8">
    <location>
        <begin position="94"/>
        <end position="113"/>
    </location>
</feature>
<sequence>MGSSSLPRYSIVIFGCSLFIVLFIILGLTMGEMGLSLREVLNSLLRLSAHRENDLVIFQFRLPRIALGALLGFGLGLTGSAVQSLTRNGLADPGILGINAGAGMFVVIFMLLLKDLLPPSGTAQVMLMPLFGMTGGLLASALIFLLSRDRDGINPQKLLLVGIAVSSGFSAVTLYASLKMNPNDFERAAAWLSGNLNSANWLFVASVLPWTLLLTPLLLSKTRTLDLFRMGDSSVVSLGVPVRRERGLLLLASVGLVSSGVAVAGSIGFVGLIAPHMAVRLTGLTHRRSLLVSGLLGAALVLAGDFIGRTIFSPAQLPVGIVLSVIGAPYFVWLLASRRRRT</sequence>
<evidence type="ECO:0000256" key="8">
    <source>
        <dbReference type="SAM" id="Phobius"/>
    </source>
</evidence>
<keyword evidence="5 8" id="KW-0812">Transmembrane</keyword>
<evidence type="ECO:0000313" key="10">
    <source>
        <dbReference type="Proteomes" id="UP000029507"/>
    </source>
</evidence>
<reference evidence="9 10" key="1">
    <citation type="submission" date="2014-08" db="EMBL/GenBank/DDBJ databases">
        <title>Comparative genomics of the Paenibacillus odorifer group.</title>
        <authorList>
            <person name="den Bakker H.C."/>
            <person name="Tsai Y.-C."/>
            <person name="Martin N."/>
            <person name="Korlach J."/>
            <person name="Wiedmann M."/>
        </authorList>
    </citation>
    <scope>NUCLEOTIDE SEQUENCE [LARGE SCALE GENOMIC DNA]</scope>
    <source>
        <strain evidence="9 10">DSM 14472</strain>
    </source>
</reference>
<feature type="transmembrane region" description="Helical" evidence="8">
    <location>
        <begin position="248"/>
        <end position="278"/>
    </location>
</feature>
<dbReference type="Gene3D" id="1.10.3470.10">
    <property type="entry name" value="ABC transporter involved in vitamin B12 uptake, BtuC"/>
    <property type="match status" value="1"/>
</dbReference>
<dbReference type="HOGENOM" id="CLU_013016_1_1_9"/>
<dbReference type="SUPFAM" id="SSF81345">
    <property type="entry name" value="ABC transporter involved in vitamin B12 uptake, BtuC"/>
    <property type="match status" value="1"/>
</dbReference>
<evidence type="ECO:0000256" key="5">
    <source>
        <dbReference type="ARBA" id="ARBA00022692"/>
    </source>
</evidence>
<dbReference type="InterPro" id="IPR037294">
    <property type="entry name" value="ABC_BtuC-like"/>
</dbReference>
<dbReference type="PANTHER" id="PTHR30472:SF23">
    <property type="entry name" value="IRON-UPTAKE SYSTEM PERMEASE PROTEIN FEUC"/>
    <property type="match status" value="1"/>
</dbReference>
<evidence type="ECO:0000256" key="6">
    <source>
        <dbReference type="ARBA" id="ARBA00022989"/>
    </source>
</evidence>
<dbReference type="RefSeq" id="WP_038695675.1">
    <property type="nucleotide sequence ID" value="NZ_CP009286.1"/>
</dbReference>
<dbReference type="EMBL" id="CP009286">
    <property type="protein sequence ID" value="AIQ63846.1"/>
    <property type="molecule type" value="Genomic_DNA"/>
</dbReference>
<gene>
    <name evidence="9" type="ORF">PSTEL_12880</name>
</gene>
<feature type="transmembrane region" description="Helical" evidence="8">
    <location>
        <begin position="125"/>
        <end position="146"/>
    </location>
</feature>
<keyword evidence="4" id="KW-1003">Cell membrane</keyword>
<evidence type="ECO:0000256" key="7">
    <source>
        <dbReference type="ARBA" id="ARBA00023136"/>
    </source>
</evidence>
<dbReference type="PANTHER" id="PTHR30472">
    <property type="entry name" value="FERRIC ENTEROBACTIN TRANSPORT SYSTEM PERMEASE PROTEIN"/>
    <property type="match status" value="1"/>
</dbReference>
<keyword evidence="10" id="KW-1185">Reference proteome</keyword>
<keyword evidence="6 8" id="KW-1133">Transmembrane helix</keyword>
<dbReference type="KEGG" id="pste:PSTEL_12880"/>
<dbReference type="Pfam" id="PF01032">
    <property type="entry name" value="FecCD"/>
    <property type="match status" value="1"/>
</dbReference>
<organism evidence="9 10">
    <name type="scientific">Paenibacillus stellifer</name>
    <dbReference type="NCBI Taxonomy" id="169760"/>
    <lineage>
        <taxon>Bacteria</taxon>
        <taxon>Bacillati</taxon>
        <taxon>Bacillota</taxon>
        <taxon>Bacilli</taxon>
        <taxon>Bacillales</taxon>
        <taxon>Paenibacillaceae</taxon>
        <taxon>Paenibacillus</taxon>
    </lineage>
</organism>
<dbReference type="InterPro" id="IPR000522">
    <property type="entry name" value="ABC_transptr_permease_BtuC"/>
</dbReference>